<evidence type="ECO:0000256" key="1">
    <source>
        <dbReference type="SAM" id="Phobius"/>
    </source>
</evidence>
<sequence>MPSALLLMLAICSVWLPALPLPAGRSLAPWLPLLGLALALGLHDGQLDAIAVAGIVLLGFAARGTTHAPHAWQRRSLLAFTLLLALLLALHRWPGFHNVLVIPSAAITADARPFMLFANLDKGSAGLLLLALLAPRCHAWREWRESIARTLLPGIATIVLVMGVGWFTGLVKPALKWPGFTVEFLAINLLLTVVAEEAFFRGVIQQPLQSALQGMRGGSGLALMASALLFGAAHFGGGMTYAAIAGLAGLGYAWVFQRSGRIEAPILLHFTLNAVHFLAFTYPALA</sequence>
<dbReference type="GO" id="GO:0004175">
    <property type="term" value="F:endopeptidase activity"/>
    <property type="evidence" value="ECO:0007669"/>
    <property type="project" value="UniProtKB-ARBA"/>
</dbReference>
<protein>
    <submittedName>
        <fullName evidence="3">CPBP family intramembrane glutamic endopeptidase</fullName>
        <ecNumber evidence="3">3.4.-.-</ecNumber>
    </submittedName>
</protein>
<feature type="transmembrane region" description="Helical" evidence="1">
    <location>
        <begin position="114"/>
        <end position="134"/>
    </location>
</feature>
<organism evidence="3">
    <name type="scientific">Herbaspirillum huttiense subsp. nephrolepidis</name>
    <dbReference type="NCBI Taxonomy" id="3075126"/>
    <lineage>
        <taxon>Bacteria</taxon>
        <taxon>Pseudomonadati</taxon>
        <taxon>Pseudomonadota</taxon>
        <taxon>Betaproteobacteria</taxon>
        <taxon>Burkholderiales</taxon>
        <taxon>Oxalobacteraceae</taxon>
        <taxon>Herbaspirillum</taxon>
    </lineage>
</organism>
<dbReference type="InterPro" id="IPR003675">
    <property type="entry name" value="Rce1/LyrA-like_dom"/>
</dbReference>
<dbReference type="EC" id="3.4.-.-" evidence="3"/>
<keyword evidence="1" id="KW-1133">Transmembrane helix</keyword>
<dbReference type="GO" id="GO:0080120">
    <property type="term" value="P:CAAX-box protein maturation"/>
    <property type="evidence" value="ECO:0007669"/>
    <property type="project" value="UniProtKB-ARBA"/>
</dbReference>
<feature type="transmembrane region" description="Helical" evidence="1">
    <location>
        <begin position="266"/>
        <end position="285"/>
    </location>
</feature>
<feature type="transmembrane region" description="Helical" evidence="1">
    <location>
        <begin position="77"/>
        <end position="94"/>
    </location>
</feature>
<keyword evidence="1" id="KW-0472">Membrane</keyword>
<feature type="transmembrane region" description="Helical" evidence="1">
    <location>
        <begin position="146"/>
        <end position="168"/>
    </location>
</feature>
<feature type="domain" description="CAAX prenyl protease 2/Lysostaphin resistance protein A-like" evidence="2">
    <location>
        <begin position="183"/>
        <end position="275"/>
    </location>
</feature>
<dbReference type="Pfam" id="PF02517">
    <property type="entry name" value="Rce1-like"/>
    <property type="match status" value="1"/>
</dbReference>
<feature type="transmembrane region" description="Helical" evidence="1">
    <location>
        <begin position="221"/>
        <end position="254"/>
    </location>
</feature>
<dbReference type="AlphaFoldDB" id="A0AAE4GCK3"/>
<accession>A0AAE4GCK3</accession>
<reference evidence="3" key="1">
    <citation type="submission" date="2023-02" db="EMBL/GenBank/DDBJ databases">
        <title>Description of Herbaspirillum huttiense subsp. nephrolepsisexaltata and Herbaspirillum huttiense subsp. lycopersicon.</title>
        <authorList>
            <person name="Poudel M."/>
            <person name="Sharma A."/>
            <person name="Goss E."/>
            <person name="Tapia J.H."/>
            <person name="Harmon C.M."/>
            <person name="Jones J.B."/>
        </authorList>
    </citation>
    <scope>NUCLEOTIDE SEQUENCE</scope>
    <source>
        <strain evidence="3">NC40101</strain>
    </source>
</reference>
<keyword evidence="1" id="KW-0812">Transmembrane</keyword>
<dbReference type="RefSeq" id="WP_310838504.1">
    <property type="nucleotide sequence ID" value="NZ_JAVLSM010000015.1"/>
</dbReference>
<evidence type="ECO:0000259" key="2">
    <source>
        <dbReference type="Pfam" id="PF02517"/>
    </source>
</evidence>
<name>A0AAE4GCK3_9BURK</name>
<gene>
    <name evidence="3" type="ORF">RJN63_24180</name>
</gene>
<feature type="transmembrane region" description="Helical" evidence="1">
    <location>
        <begin position="49"/>
        <end position="65"/>
    </location>
</feature>
<keyword evidence="3" id="KW-0378">Hydrolase</keyword>
<comment type="caution">
    <text evidence="3">The sequence shown here is derived from an EMBL/GenBank/DDBJ whole genome shotgun (WGS) entry which is preliminary data.</text>
</comment>
<proteinExistence type="predicted"/>
<evidence type="ECO:0000313" key="3">
    <source>
        <dbReference type="EMBL" id="MDT0339948.1"/>
    </source>
</evidence>
<dbReference type="EMBL" id="JAVRAA010000016">
    <property type="protein sequence ID" value="MDT0339948.1"/>
    <property type="molecule type" value="Genomic_DNA"/>
</dbReference>